<name>K0YUU5_9ACTO</name>
<dbReference type="Pfam" id="PF08544">
    <property type="entry name" value="GHMP_kinases_C"/>
    <property type="match status" value="1"/>
</dbReference>
<organism evidence="15 16">
    <name type="scientific">Winkia neuii BV029A5</name>
    <dbReference type="NCBI Taxonomy" id="888439"/>
    <lineage>
        <taxon>Bacteria</taxon>
        <taxon>Bacillati</taxon>
        <taxon>Actinomycetota</taxon>
        <taxon>Actinomycetes</taxon>
        <taxon>Actinomycetales</taxon>
        <taxon>Actinomycetaceae</taxon>
        <taxon>Winkia</taxon>
    </lineage>
</organism>
<evidence type="ECO:0000256" key="10">
    <source>
        <dbReference type="ARBA" id="ARBA00023277"/>
    </source>
</evidence>
<evidence type="ECO:0000256" key="2">
    <source>
        <dbReference type="ARBA" id="ARBA00022490"/>
    </source>
</evidence>
<dbReference type="EC" id="2.7.1.6" evidence="11"/>
<dbReference type="InterPro" id="IPR036554">
    <property type="entry name" value="GHMP_kinase_C_sf"/>
</dbReference>
<feature type="domain" description="GHMP kinase C-terminal" evidence="13">
    <location>
        <begin position="297"/>
        <end position="375"/>
    </location>
</feature>
<dbReference type="Proteomes" id="UP000006075">
    <property type="component" value="Unassembled WGS sequence"/>
</dbReference>
<protein>
    <recommendedName>
        <fullName evidence="11">Galactokinase</fullName>
        <ecNumber evidence="11">2.7.1.6</ecNumber>
    </recommendedName>
</protein>
<evidence type="ECO:0000256" key="9">
    <source>
        <dbReference type="ARBA" id="ARBA00023144"/>
    </source>
</evidence>
<dbReference type="eggNOG" id="COG0153">
    <property type="taxonomic scope" value="Bacteria"/>
</dbReference>
<dbReference type="SUPFAM" id="SSF54211">
    <property type="entry name" value="Ribosomal protein S5 domain 2-like"/>
    <property type="match status" value="1"/>
</dbReference>
<evidence type="ECO:0000256" key="6">
    <source>
        <dbReference type="ARBA" id="ARBA00022777"/>
    </source>
</evidence>
<dbReference type="AlphaFoldDB" id="K0YUU5"/>
<dbReference type="InterPro" id="IPR020568">
    <property type="entry name" value="Ribosomal_Su5_D2-typ_SF"/>
</dbReference>
<sequence length="398" mass="42422">MLQAWDRQEASSRVKKLFLKNFEAEADGVWFAPGRVNLIGEHTDYNGGLCLPIALPHGTYVAASKREDGLMRLVSAQIPGVLQVDLQQVLPGNPNKIPGWATYVAGVVWALRQQGFILGGADIAIDSCVPFGAGLSSSAALECAVAVAMVDLYSLAISKEQIVEAARAAENQIAGAPTGGLDQSASVRCARGHALELNCRDMSATNVPFDLAKAQAQLLVIDTRATHELTDGQYGKRRTSCERAAQILGVSYLADIPPEGLAGALERLEDPMLRRCTRHVVSEVARVRHSVQLLREEQLDASTLERIGSLFNESHASLRDDYEVSCEELDVAVEAALAAGAYGARMTGGGFGGSAIALVDSEQSEPVRAQIIDAYAAHSFTEPVFLEVEPGPAAGRIC</sequence>
<dbReference type="GO" id="GO:0005524">
    <property type="term" value="F:ATP binding"/>
    <property type="evidence" value="ECO:0007669"/>
    <property type="project" value="UniProtKB-UniRule"/>
</dbReference>
<evidence type="ECO:0000259" key="14">
    <source>
        <dbReference type="Pfam" id="PF10509"/>
    </source>
</evidence>
<dbReference type="FunFam" id="3.30.70.890:FF:000001">
    <property type="entry name" value="Galactokinase"/>
    <property type="match status" value="1"/>
</dbReference>
<reference evidence="15 16" key="1">
    <citation type="submission" date="2012-07" db="EMBL/GenBank/DDBJ databases">
        <title>The Genome Sequence of Actinomyces neuii subsp. anitratus BVS029A5.</title>
        <authorList>
            <consortium name="The Broad Institute Genome Sequencing Platform"/>
            <person name="Earl A."/>
            <person name="Ward D."/>
            <person name="Feldgarden M."/>
            <person name="Gevers D."/>
            <person name="Saerens B."/>
            <person name="Vaneechoutte M."/>
            <person name="Walker B."/>
            <person name="Young S.K."/>
            <person name="Zeng Q."/>
            <person name="Gargeya S."/>
            <person name="Fitzgerald M."/>
            <person name="Haas B."/>
            <person name="Abouelleil A."/>
            <person name="Alvarado L."/>
            <person name="Arachchi H.M."/>
            <person name="Berlin A."/>
            <person name="Chapman S.B."/>
            <person name="Goldberg J."/>
            <person name="Griggs A."/>
            <person name="Gujja S."/>
            <person name="Hansen M."/>
            <person name="Howarth C."/>
            <person name="Imamovic A."/>
            <person name="Larimer J."/>
            <person name="McCowen C."/>
            <person name="Montmayeur A."/>
            <person name="Murphy C."/>
            <person name="Neiman D."/>
            <person name="Pearson M."/>
            <person name="Priest M."/>
            <person name="Roberts A."/>
            <person name="Saif S."/>
            <person name="Shea T."/>
            <person name="Sisk P."/>
            <person name="Sykes S."/>
            <person name="Wortman J."/>
            <person name="Nusbaum C."/>
            <person name="Birren B."/>
        </authorList>
    </citation>
    <scope>NUCLEOTIDE SEQUENCE [LARGE SCALE GENOMIC DNA]</scope>
    <source>
        <strain evidence="15 16">BVS029A5</strain>
    </source>
</reference>
<dbReference type="Gene3D" id="3.30.70.890">
    <property type="entry name" value="GHMP kinase, C-terminal domain"/>
    <property type="match status" value="1"/>
</dbReference>
<dbReference type="InterPro" id="IPR006206">
    <property type="entry name" value="Mevalonate/galactokinase"/>
</dbReference>
<dbReference type="FunFam" id="3.30.230.10:FF:000017">
    <property type="entry name" value="Galactokinase"/>
    <property type="match status" value="1"/>
</dbReference>
<evidence type="ECO:0000313" key="15">
    <source>
        <dbReference type="EMBL" id="EJZ87318.1"/>
    </source>
</evidence>
<keyword evidence="6 15" id="KW-0418">Kinase</keyword>
<keyword evidence="10" id="KW-0119">Carbohydrate metabolism</keyword>
<evidence type="ECO:0000259" key="12">
    <source>
        <dbReference type="Pfam" id="PF00288"/>
    </source>
</evidence>
<keyword evidence="16" id="KW-1185">Reference proteome</keyword>
<feature type="domain" description="Galactokinase N-terminal" evidence="14">
    <location>
        <begin position="17"/>
        <end position="65"/>
    </location>
</feature>
<evidence type="ECO:0000256" key="7">
    <source>
        <dbReference type="ARBA" id="ARBA00022840"/>
    </source>
</evidence>
<keyword evidence="3" id="KW-0808">Transferase</keyword>
<dbReference type="PRINTS" id="PR00473">
    <property type="entry name" value="GALCTOKINASE"/>
</dbReference>
<evidence type="ECO:0000256" key="5">
    <source>
        <dbReference type="ARBA" id="ARBA00022741"/>
    </source>
</evidence>
<evidence type="ECO:0000256" key="11">
    <source>
        <dbReference type="NCBIfam" id="TIGR00131"/>
    </source>
</evidence>
<dbReference type="Pfam" id="PF00288">
    <property type="entry name" value="GHMP_kinases_N"/>
    <property type="match status" value="1"/>
</dbReference>
<keyword evidence="5" id="KW-0547">Nucleotide-binding</keyword>
<dbReference type="InterPro" id="IPR014721">
    <property type="entry name" value="Ribsml_uS5_D2-typ_fold_subgr"/>
</dbReference>
<comment type="similarity">
    <text evidence="1">Belongs to the GHMP kinase family. GalK subfamily.</text>
</comment>
<dbReference type="PANTHER" id="PTHR10457:SF7">
    <property type="entry name" value="GALACTOKINASE-RELATED"/>
    <property type="match status" value="1"/>
</dbReference>
<proteinExistence type="inferred from homology"/>
<dbReference type="SUPFAM" id="SSF55060">
    <property type="entry name" value="GHMP Kinase, C-terminal domain"/>
    <property type="match status" value="1"/>
</dbReference>
<dbReference type="GO" id="GO:0004335">
    <property type="term" value="F:galactokinase activity"/>
    <property type="evidence" value="ECO:0007669"/>
    <property type="project" value="UniProtKB-UniRule"/>
</dbReference>
<dbReference type="PATRIC" id="fig|888439.3.peg.670"/>
<dbReference type="Pfam" id="PF10509">
    <property type="entry name" value="GalKase_gal_bdg"/>
    <property type="match status" value="1"/>
</dbReference>
<dbReference type="PROSITE" id="PS00106">
    <property type="entry name" value="GALACTOKINASE"/>
    <property type="match status" value="1"/>
</dbReference>
<dbReference type="GO" id="GO:0006012">
    <property type="term" value="P:galactose metabolic process"/>
    <property type="evidence" value="ECO:0007669"/>
    <property type="project" value="UniProtKB-UniRule"/>
</dbReference>
<evidence type="ECO:0000256" key="4">
    <source>
        <dbReference type="ARBA" id="ARBA00022723"/>
    </source>
</evidence>
<feature type="domain" description="GHMP kinase N-terminal" evidence="12">
    <location>
        <begin position="103"/>
        <end position="187"/>
    </location>
</feature>
<evidence type="ECO:0000259" key="13">
    <source>
        <dbReference type="Pfam" id="PF08544"/>
    </source>
</evidence>
<dbReference type="PIRSF" id="PIRSF000530">
    <property type="entry name" value="Galactokinase"/>
    <property type="match status" value="1"/>
</dbReference>
<dbReference type="PROSITE" id="PS00627">
    <property type="entry name" value="GHMP_KINASES_ATP"/>
    <property type="match status" value="1"/>
</dbReference>
<dbReference type="GO" id="GO:0005829">
    <property type="term" value="C:cytosol"/>
    <property type="evidence" value="ECO:0007669"/>
    <property type="project" value="TreeGrafter"/>
</dbReference>
<dbReference type="InterPro" id="IPR006204">
    <property type="entry name" value="GHMP_kinase_N_dom"/>
</dbReference>
<dbReference type="HOGENOM" id="CLU_017814_2_1_11"/>
<dbReference type="PANTHER" id="PTHR10457">
    <property type="entry name" value="MEVALONATE KINASE/GALACTOKINASE"/>
    <property type="match status" value="1"/>
</dbReference>
<dbReference type="InterPro" id="IPR019741">
    <property type="entry name" value="Galactokinase_CS"/>
</dbReference>
<dbReference type="InterPro" id="IPR006203">
    <property type="entry name" value="GHMP_knse_ATP-bd_CS"/>
</dbReference>
<keyword evidence="7" id="KW-0067">ATP-binding</keyword>
<dbReference type="EMBL" id="AGWP01000004">
    <property type="protein sequence ID" value="EJZ87318.1"/>
    <property type="molecule type" value="Genomic_DNA"/>
</dbReference>
<dbReference type="PRINTS" id="PR00959">
    <property type="entry name" value="MEVGALKINASE"/>
</dbReference>
<dbReference type="InterPro" id="IPR019539">
    <property type="entry name" value="GalKase_N"/>
</dbReference>
<comment type="caution">
    <text evidence="15">The sequence shown here is derived from an EMBL/GenBank/DDBJ whole genome shotgun (WGS) entry which is preliminary data.</text>
</comment>
<evidence type="ECO:0000256" key="8">
    <source>
        <dbReference type="ARBA" id="ARBA00022842"/>
    </source>
</evidence>
<dbReference type="InterPro" id="IPR000705">
    <property type="entry name" value="Galactokinase"/>
</dbReference>
<keyword evidence="2" id="KW-0963">Cytoplasm</keyword>
<evidence type="ECO:0000313" key="16">
    <source>
        <dbReference type="Proteomes" id="UP000006075"/>
    </source>
</evidence>
<keyword evidence="4" id="KW-0479">Metal-binding</keyword>
<dbReference type="Gene3D" id="3.30.230.10">
    <property type="match status" value="1"/>
</dbReference>
<evidence type="ECO:0000256" key="3">
    <source>
        <dbReference type="ARBA" id="ARBA00022679"/>
    </source>
</evidence>
<gene>
    <name evidence="15" type="ORF">HMPREF9240_00667</name>
</gene>
<keyword evidence="9" id="KW-0299">Galactose metabolism</keyword>
<keyword evidence="8" id="KW-0460">Magnesium</keyword>
<dbReference type="GO" id="GO:0046872">
    <property type="term" value="F:metal ion binding"/>
    <property type="evidence" value="ECO:0007669"/>
    <property type="project" value="UniProtKB-KW"/>
</dbReference>
<dbReference type="NCBIfam" id="TIGR00131">
    <property type="entry name" value="gal_kin"/>
    <property type="match status" value="1"/>
</dbReference>
<dbReference type="InterPro" id="IPR013750">
    <property type="entry name" value="GHMP_kinase_C_dom"/>
</dbReference>
<evidence type="ECO:0000256" key="1">
    <source>
        <dbReference type="ARBA" id="ARBA00006566"/>
    </source>
</evidence>
<dbReference type="RefSeq" id="WP_004805900.1">
    <property type="nucleotide sequence ID" value="NZ_JH815214.1"/>
</dbReference>
<accession>K0YUU5</accession>